<dbReference type="PROSITE" id="PS50143">
    <property type="entry name" value="BIR_REPEAT_2"/>
    <property type="match status" value="1"/>
</dbReference>
<dbReference type="STRING" id="79923.A0A419PEW1"/>
<dbReference type="SUPFAM" id="SSF57924">
    <property type="entry name" value="Inhibitor of apoptosis (IAP) repeat"/>
    <property type="match status" value="1"/>
</dbReference>
<keyword evidence="2" id="KW-1185">Reference proteome</keyword>
<dbReference type="Pfam" id="PF00653">
    <property type="entry name" value="BIR"/>
    <property type="match status" value="1"/>
</dbReference>
<gene>
    <name evidence="1" type="ORF">CSKR_109916</name>
</gene>
<sequence>MYVWYIAIIVHRNCKHCAGIIQIYSRSPLYASHRARLESFPDQQASPTESTQSASGPPSALYQRAQAVVRHPSANELASAGFFHTGSGDETVCPACGLGLRDWQPTDQPEACHLAFSVAELSLATEDGSVVQPVPSLPCLYLAVRRLLASELPLARKSLAPAGFVQSICTLPGVISPPTIRSAEDRFHETVPGFASLADRLRAIARIMSSPPSPQGWPIENARALGHSDDLIVLGLWRLQTESVSWGLACPSNAALRLDPQATADLLRSILRLQESFVASLRQYPIFEPGSDDGELDGAIGGDSDTDLTAEDAETAALSRCRYRRVQPSLATTPEDATSSPVTNCHLLLPAFVCTQLYARAEHLSDSMREHNPLSLCGSWKKPGSSATASHLAETRRVIDKEQAFTIIYRVPRNRSRLVLYRLLPIAEAIGIRPLDPHFCVQKKLVRPSNLNWPTKNPVPQVCPILTSLPCFRDPLAYLPFNSPFI</sequence>
<reference evidence="1 2" key="1">
    <citation type="journal article" date="2018" name="Biotechnol. Adv.">
        <title>Improved genomic resources and new bioinformatic workflow for the carcinogenic parasite Clonorchis sinensis: Biotechnological implications.</title>
        <authorList>
            <person name="Wang D."/>
            <person name="Korhonen P.K."/>
            <person name="Gasser R.B."/>
            <person name="Young N.D."/>
        </authorList>
    </citation>
    <scope>NUCLEOTIDE SEQUENCE [LARGE SCALE GENOMIC DNA]</scope>
    <source>
        <strain evidence="1">Cs-k2</strain>
    </source>
</reference>
<dbReference type="InParanoid" id="A0A419PEW1"/>
<dbReference type="Gene3D" id="1.10.1170.10">
    <property type="entry name" value="Inhibitor Of Apoptosis Protein (2mihbC-IAP-1), Chain A"/>
    <property type="match status" value="1"/>
</dbReference>
<dbReference type="AlphaFoldDB" id="A0A419PEW1"/>
<name>A0A419PEW1_CLOSI</name>
<reference evidence="1 2" key="2">
    <citation type="journal article" date="2021" name="Genomics">
        <title>High-quality reference genome for Clonorchis sinensis.</title>
        <authorList>
            <person name="Young N.D."/>
            <person name="Stroehlein A.J."/>
            <person name="Kinkar L."/>
            <person name="Wang T."/>
            <person name="Sohn W.M."/>
            <person name="Chang B.C.H."/>
            <person name="Kaur P."/>
            <person name="Weisz D."/>
            <person name="Dudchenko O."/>
            <person name="Aiden E.L."/>
            <person name="Korhonen P.K."/>
            <person name="Gasser R.B."/>
        </authorList>
    </citation>
    <scope>NUCLEOTIDE SEQUENCE [LARGE SCALE GENOMIC DNA]</scope>
    <source>
        <strain evidence="1">Cs-k2</strain>
    </source>
</reference>
<dbReference type="OrthoDB" id="6063402at2759"/>
<comment type="caution">
    <text evidence="1">The sequence shown here is derived from an EMBL/GenBank/DDBJ whole genome shotgun (WGS) entry which is preliminary data.</text>
</comment>
<evidence type="ECO:0000313" key="2">
    <source>
        <dbReference type="Proteomes" id="UP000286415"/>
    </source>
</evidence>
<organism evidence="1 2">
    <name type="scientific">Clonorchis sinensis</name>
    <name type="common">Chinese liver fluke</name>
    <dbReference type="NCBI Taxonomy" id="79923"/>
    <lineage>
        <taxon>Eukaryota</taxon>
        <taxon>Metazoa</taxon>
        <taxon>Spiralia</taxon>
        <taxon>Lophotrochozoa</taxon>
        <taxon>Platyhelminthes</taxon>
        <taxon>Trematoda</taxon>
        <taxon>Digenea</taxon>
        <taxon>Opisthorchiida</taxon>
        <taxon>Opisthorchiata</taxon>
        <taxon>Opisthorchiidae</taxon>
        <taxon>Clonorchis</taxon>
    </lineage>
</organism>
<evidence type="ECO:0000313" key="1">
    <source>
        <dbReference type="EMBL" id="KAG5449955.1"/>
    </source>
</evidence>
<dbReference type="EMBL" id="NIRI02000042">
    <property type="protein sequence ID" value="KAG5449955.1"/>
    <property type="molecule type" value="Genomic_DNA"/>
</dbReference>
<protein>
    <submittedName>
        <fullName evidence="1">E3 ubiquitin-protein ligase IAP-3</fullName>
    </submittedName>
</protein>
<dbReference type="CDD" id="cd00022">
    <property type="entry name" value="BIR"/>
    <property type="match status" value="1"/>
</dbReference>
<accession>A0A419PEW1</accession>
<proteinExistence type="predicted"/>
<dbReference type="InterPro" id="IPR001370">
    <property type="entry name" value="BIR_rpt"/>
</dbReference>
<dbReference type="SMART" id="SM00238">
    <property type="entry name" value="BIR"/>
    <property type="match status" value="1"/>
</dbReference>
<dbReference type="Proteomes" id="UP000286415">
    <property type="component" value="Unassembled WGS sequence"/>
</dbReference>